<reference evidence="1 2" key="2">
    <citation type="journal article" date="2022" name="Mol. Ecol. Resour.">
        <title>The genomes of chicory, endive, great burdock and yacon provide insights into Asteraceae paleo-polyploidization history and plant inulin production.</title>
        <authorList>
            <person name="Fan W."/>
            <person name="Wang S."/>
            <person name="Wang H."/>
            <person name="Wang A."/>
            <person name="Jiang F."/>
            <person name="Liu H."/>
            <person name="Zhao H."/>
            <person name="Xu D."/>
            <person name="Zhang Y."/>
        </authorList>
    </citation>
    <scope>NUCLEOTIDE SEQUENCE [LARGE SCALE GENOMIC DNA]</scope>
    <source>
        <strain evidence="2">cv. Niubang</strain>
    </source>
</reference>
<accession>A0ACB8Y4M7</accession>
<keyword evidence="2" id="KW-1185">Reference proteome</keyword>
<evidence type="ECO:0000313" key="1">
    <source>
        <dbReference type="EMBL" id="KAI3678487.1"/>
    </source>
</evidence>
<organism evidence="1 2">
    <name type="scientific">Arctium lappa</name>
    <name type="common">Greater burdock</name>
    <name type="synonym">Lappa major</name>
    <dbReference type="NCBI Taxonomy" id="4217"/>
    <lineage>
        <taxon>Eukaryota</taxon>
        <taxon>Viridiplantae</taxon>
        <taxon>Streptophyta</taxon>
        <taxon>Embryophyta</taxon>
        <taxon>Tracheophyta</taxon>
        <taxon>Spermatophyta</taxon>
        <taxon>Magnoliopsida</taxon>
        <taxon>eudicotyledons</taxon>
        <taxon>Gunneridae</taxon>
        <taxon>Pentapetalae</taxon>
        <taxon>asterids</taxon>
        <taxon>campanulids</taxon>
        <taxon>Asterales</taxon>
        <taxon>Asteraceae</taxon>
        <taxon>Carduoideae</taxon>
        <taxon>Cardueae</taxon>
        <taxon>Arctiinae</taxon>
        <taxon>Arctium</taxon>
    </lineage>
</organism>
<gene>
    <name evidence="1" type="ORF">L6452_37782</name>
</gene>
<proteinExistence type="predicted"/>
<dbReference type="Proteomes" id="UP001055879">
    <property type="component" value="Linkage Group LG14"/>
</dbReference>
<protein>
    <submittedName>
        <fullName evidence="1">Uncharacterized protein</fullName>
    </submittedName>
</protein>
<sequence>MSTMMREEIRSEDDQVVVWEEEERSGLEKLLSESLSVYLGLSSTNPTGPRPPPISSVLVGVTRKKTSASGLSKVYKSGGPEMGDLWGWIDMVTDSWLEMVNGFRSEKKIQYILLIP</sequence>
<reference evidence="2" key="1">
    <citation type="journal article" date="2022" name="Mol. Ecol. Resour.">
        <title>The genomes of chicory, endive, great burdock and yacon provide insights into Asteraceae palaeo-polyploidization history and plant inulin production.</title>
        <authorList>
            <person name="Fan W."/>
            <person name="Wang S."/>
            <person name="Wang H."/>
            <person name="Wang A."/>
            <person name="Jiang F."/>
            <person name="Liu H."/>
            <person name="Zhao H."/>
            <person name="Xu D."/>
            <person name="Zhang Y."/>
        </authorList>
    </citation>
    <scope>NUCLEOTIDE SEQUENCE [LARGE SCALE GENOMIC DNA]</scope>
    <source>
        <strain evidence="2">cv. Niubang</strain>
    </source>
</reference>
<comment type="caution">
    <text evidence="1">The sequence shown here is derived from an EMBL/GenBank/DDBJ whole genome shotgun (WGS) entry which is preliminary data.</text>
</comment>
<dbReference type="EMBL" id="CM042060">
    <property type="protein sequence ID" value="KAI3678487.1"/>
    <property type="molecule type" value="Genomic_DNA"/>
</dbReference>
<name>A0ACB8Y4M7_ARCLA</name>
<evidence type="ECO:0000313" key="2">
    <source>
        <dbReference type="Proteomes" id="UP001055879"/>
    </source>
</evidence>